<sequence length="182" mass="20344">MSLHSVLQIRFSPGSSNMTKAFSNWERKSQYILHELIKYQTYAECLRGEISNELLTTLEDEDILSTTCKDILGIKSSDTTQETLYEVENKDSGQYEDQNISSLNLGRSYENSINLSMSEVAIDVSTPLSSSTTLEEKRSTNSNDSKSNQITDPISVKMNIKESRGGCNDIDADVFTGHNISH</sequence>
<dbReference type="EMBL" id="JASJQH010000729">
    <property type="protein sequence ID" value="KAK9763118.1"/>
    <property type="molecule type" value="Genomic_DNA"/>
</dbReference>
<gene>
    <name evidence="2" type="ORF">K7432_010513</name>
</gene>
<feature type="region of interest" description="Disordered" evidence="1">
    <location>
        <begin position="126"/>
        <end position="154"/>
    </location>
</feature>
<organism evidence="2 3">
    <name type="scientific">Basidiobolus ranarum</name>
    <dbReference type="NCBI Taxonomy" id="34480"/>
    <lineage>
        <taxon>Eukaryota</taxon>
        <taxon>Fungi</taxon>
        <taxon>Fungi incertae sedis</taxon>
        <taxon>Zoopagomycota</taxon>
        <taxon>Entomophthoromycotina</taxon>
        <taxon>Basidiobolomycetes</taxon>
        <taxon>Basidiobolales</taxon>
        <taxon>Basidiobolaceae</taxon>
        <taxon>Basidiobolus</taxon>
    </lineage>
</organism>
<dbReference type="Proteomes" id="UP001479436">
    <property type="component" value="Unassembled WGS sequence"/>
</dbReference>
<accession>A0ABR2WNN0</accession>
<evidence type="ECO:0000313" key="3">
    <source>
        <dbReference type="Proteomes" id="UP001479436"/>
    </source>
</evidence>
<evidence type="ECO:0000256" key="1">
    <source>
        <dbReference type="SAM" id="MobiDB-lite"/>
    </source>
</evidence>
<keyword evidence="3" id="KW-1185">Reference proteome</keyword>
<protein>
    <submittedName>
        <fullName evidence="2">Uncharacterized protein</fullName>
    </submittedName>
</protein>
<name>A0ABR2WNN0_9FUNG</name>
<evidence type="ECO:0000313" key="2">
    <source>
        <dbReference type="EMBL" id="KAK9763118.1"/>
    </source>
</evidence>
<reference evidence="2 3" key="1">
    <citation type="submission" date="2023-04" db="EMBL/GenBank/DDBJ databases">
        <title>Genome of Basidiobolus ranarum AG-B5.</title>
        <authorList>
            <person name="Stajich J.E."/>
            <person name="Carter-House D."/>
            <person name="Gryganskyi A."/>
        </authorList>
    </citation>
    <scope>NUCLEOTIDE SEQUENCE [LARGE SCALE GENOMIC DNA]</scope>
    <source>
        <strain evidence="2 3">AG-B5</strain>
    </source>
</reference>
<feature type="compositionally biased region" description="Polar residues" evidence="1">
    <location>
        <begin position="140"/>
        <end position="152"/>
    </location>
</feature>
<comment type="caution">
    <text evidence="2">The sequence shown here is derived from an EMBL/GenBank/DDBJ whole genome shotgun (WGS) entry which is preliminary data.</text>
</comment>
<proteinExistence type="predicted"/>